<dbReference type="GO" id="GO:0005737">
    <property type="term" value="C:cytoplasm"/>
    <property type="evidence" value="ECO:0007669"/>
    <property type="project" value="TreeGrafter"/>
</dbReference>
<dbReference type="Gene3D" id="1.25.40.820">
    <property type="match status" value="1"/>
</dbReference>
<comment type="catalytic activity">
    <reaction evidence="10 12">
        <text>O-phospho-L-threonyl-[protein] + H2O = L-threonyl-[protein] + phosphate</text>
        <dbReference type="Rhea" id="RHEA:47004"/>
        <dbReference type="Rhea" id="RHEA-COMP:11060"/>
        <dbReference type="Rhea" id="RHEA-COMP:11605"/>
        <dbReference type="ChEBI" id="CHEBI:15377"/>
        <dbReference type="ChEBI" id="CHEBI:30013"/>
        <dbReference type="ChEBI" id="CHEBI:43474"/>
        <dbReference type="ChEBI" id="CHEBI:61977"/>
        <dbReference type="EC" id="3.1.3.16"/>
    </reaction>
</comment>
<evidence type="ECO:0000256" key="6">
    <source>
        <dbReference type="ARBA" id="ARBA00022833"/>
    </source>
</evidence>
<evidence type="ECO:0000256" key="13">
    <source>
        <dbReference type="SAM" id="MobiDB-lite"/>
    </source>
</evidence>
<dbReference type="InterPro" id="IPR007308">
    <property type="entry name" value="Rtr1/RPAP2_dom"/>
</dbReference>
<protein>
    <recommendedName>
        <fullName evidence="12">RNA polymerase II subunit B1 CTD phosphatase RPAP2 homolog</fullName>
        <ecNumber evidence="12">3.1.3.16</ecNumber>
    </recommendedName>
</protein>
<dbReference type="PROSITE" id="PS51479">
    <property type="entry name" value="ZF_RTR1"/>
    <property type="match status" value="1"/>
</dbReference>
<comment type="function">
    <text evidence="12">Putative RNA polymerase II subunit B1 C-terminal domain (CTD) phosphatase involved in RNA polymerase II transcription regulation.</text>
</comment>
<evidence type="ECO:0000256" key="2">
    <source>
        <dbReference type="ARBA" id="ARBA00005676"/>
    </source>
</evidence>
<comment type="catalytic activity">
    <reaction evidence="9 12">
        <text>O-phospho-L-seryl-[protein] + H2O = L-seryl-[protein] + phosphate</text>
        <dbReference type="Rhea" id="RHEA:20629"/>
        <dbReference type="Rhea" id="RHEA-COMP:9863"/>
        <dbReference type="Rhea" id="RHEA-COMP:11604"/>
        <dbReference type="ChEBI" id="CHEBI:15377"/>
        <dbReference type="ChEBI" id="CHEBI:29999"/>
        <dbReference type="ChEBI" id="CHEBI:43474"/>
        <dbReference type="ChEBI" id="CHEBI:83421"/>
        <dbReference type="EC" id="3.1.3.16"/>
    </reaction>
</comment>
<keyword evidence="3 12" id="KW-0479">Metal-binding</keyword>
<evidence type="ECO:0000256" key="11">
    <source>
        <dbReference type="PROSITE-ProRule" id="PRU00812"/>
    </source>
</evidence>
<dbReference type="GO" id="GO:0008420">
    <property type="term" value="F:RNA polymerase II CTD heptapeptide repeat phosphatase activity"/>
    <property type="evidence" value="ECO:0007669"/>
    <property type="project" value="UniProtKB-UniRule"/>
</dbReference>
<keyword evidence="7 12" id="KW-0904">Protein phosphatase</keyword>
<dbReference type="EMBL" id="JBBNAG010000004">
    <property type="protein sequence ID" value="KAK9139102.1"/>
    <property type="molecule type" value="Genomic_DNA"/>
</dbReference>
<dbReference type="AlphaFoldDB" id="A0AAP0PCH5"/>
<proteinExistence type="inferred from homology"/>
<dbReference type="InterPro" id="IPR039693">
    <property type="entry name" value="Rtr1/RPAP2"/>
</dbReference>
<keyword evidence="4 12" id="KW-0863">Zinc-finger</keyword>
<dbReference type="InterPro" id="IPR038534">
    <property type="entry name" value="Rtr1/RPAP2_sf"/>
</dbReference>
<dbReference type="EC" id="3.1.3.16" evidence="12"/>
<keyword evidence="16" id="KW-1185">Reference proteome</keyword>
<comment type="caution">
    <text evidence="15">The sequence shown here is derived from an EMBL/GenBank/DDBJ whole genome shotgun (WGS) entry which is preliminary data.</text>
</comment>
<feature type="region of interest" description="Disordered" evidence="13">
    <location>
        <begin position="181"/>
        <end position="220"/>
    </location>
</feature>
<dbReference type="Pfam" id="PF04181">
    <property type="entry name" value="RPAP2_Rtr1"/>
    <property type="match status" value="1"/>
</dbReference>
<evidence type="ECO:0000259" key="14">
    <source>
        <dbReference type="PROSITE" id="PS51479"/>
    </source>
</evidence>
<evidence type="ECO:0000256" key="12">
    <source>
        <dbReference type="RuleBase" id="RU367080"/>
    </source>
</evidence>
<feature type="compositionally biased region" description="Basic and acidic residues" evidence="13">
    <location>
        <begin position="192"/>
        <end position="204"/>
    </location>
</feature>
<dbReference type="PANTHER" id="PTHR14732">
    <property type="entry name" value="RNA POLYMERASE II SUBUNIT B1 CTD PHOSPHATASE RPAP2-RELATED"/>
    <property type="match status" value="1"/>
</dbReference>
<dbReference type="Proteomes" id="UP001419268">
    <property type="component" value="Unassembled WGS sequence"/>
</dbReference>
<dbReference type="GO" id="GO:0008270">
    <property type="term" value="F:zinc ion binding"/>
    <property type="evidence" value="ECO:0007669"/>
    <property type="project" value="UniProtKB-KW"/>
</dbReference>
<sequence length="687" mass="75528">MEKEQLISVDDAVLKIQLALLRGIREENQLFAAGSLLSRSDYEDVVTERSIVKLCGYPLCANRLPEERASRGRYRISLKEHKVYDLHETYLYCSSRCVIESRAFGGSLEEKRVAVLNSAKIDEVLKLFEELGFDRREGLRERGGLGLKELKIEENVNVGGGEVLLEDWLGPQNAIEGYVPNLDTMPKAKAPTGEHGKEGAESNKGKPKKGKGKGKNKGVNETDFTSTIIVGEQFGVPKFSYGPGQSDTKKKTEQSKQNQFSIHEAPSPVQNGHETQLKESNTEVNNAPSNDQVGVVGTCSGSTQSVSESSVERSKGTTLLNKTTLKSALKHSDVRRLSRSVTWADEKEVSGISIANLNNVQQIATISYGSESSSSSSSVGGDDGRPCLASDAKIELRPSQEANDIQGNKHSRNLRVEDVDASPRLGSAEACSHVGSQVVEAVNSDELNTSDTESDSGIIMLPQLLDYDEQESQEEDNVLELEEVPLNLPNQPDLFNSKLFDPQKSWYDAPPNGFNLNLSSFATMWTALFGWITSSSLAYIYGRDVSSHEEFMSINGKEYPRKTFSSDGRSSEIKESLAGILSRVVPELAAELRLQAPLSALEHGMECLLDTMSFMDRLPSLETEQWHVLTLLFIDALSLCRIPALAPQMTSMRVLLDKVLGSAQVTWEEYESMKDIIVPQFSTQSGG</sequence>
<feature type="compositionally biased region" description="Polar residues" evidence="13">
    <location>
        <begin position="282"/>
        <end position="292"/>
    </location>
</feature>
<accession>A0AAP0PCH5</accession>
<feature type="region of interest" description="Disordered" evidence="13">
    <location>
        <begin position="236"/>
        <end position="317"/>
    </location>
</feature>
<evidence type="ECO:0000256" key="8">
    <source>
        <dbReference type="ARBA" id="ARBA00023242"/>
    </source>
</evidence>
<evidence type="ECO:0000256" key="4">
    <source>
        <dbReference type="ARBA" id="ARBA00022771"/>
    </source>
</evidence>
<name>A0AAP0PCH5_9MAGN</name>
<gene>
    <name evidence="15" type="ORF">Scep_008783</name>
</gene>
<keyword evidence="5 12" id="KW-0378">Hydrolase</keyword>
<keyword evidence="8 12" id="KW-0539">Nucleus</keyword>
<keyword evidence="6 12" id="KW-0862">Zinc</keyword>
<evidence type="ECO:0000256" key="1">
    <source>
        <dbReference type="ARBA" id="ARBA00004123"/>
    </source>
</evidence>
<organism evidence="15 16">
    <name type="scientific">Stephania cephalantha</name>
    <dbReference type="NCBI Taxonomy" id="152367"/>
    <lineage>
        <taxon>Eukaryota</taxon>
        <taxon>Viridiplantae</taxon>
        <taxon>Streptophyta</taxon>
        <taxon>Embryophyta</taxon>
        <taxon>Tracheophyta</taxon>
        <taxon>Spermatophyta</taxon>
        <taxon>Magnoliopsida</taxon>
        <taxon>Ranunculales</taxon>
        <taxon>Menispermaceae</taxon>
        <taxon>Menispermoideae</taxon>
        <taxon>Cissampelideae</taxon>
        <taxon>Stephania</taxon>
    </lineage>
</organism>
<evidence type="ECO:0000313" key="16">
    <source>
        <dbReference type="Proteomes" id="UP001419268"/>
    </source>
</evidence>
<feature type="compositionally biased region" description="Low complexity" evidence="13">
    <location>
        <begin position="300"/>
        <end position="309"/>
    </location>
</feature>
<evidence type="ECO:0000256" key="5">
    <source>
        <dbReference type="ARBA" id="ARBA00022801"/>
    </source>
</evidence>
<reference evidence="15 16" key="1">
    <citation type="submission" date="2024-01" db="EMBL/GenBank/DDBJ databases">
        <title>Genome assemblies of Stephania.</title>
        <authorList>
            <person name="Yang L."/>
        </authorList>
    </citation>
    <scope>NUCLEOTIDE SEQUENCE [LARGE SCALE GENOMIC DNA]</scope>
    <source>
        <strain evidence="15">JXDWG</strain>
        <tissue evidence="15">Leaf</tissue>
    </source>
</reference>
<comment type="subcellular location">
    <subcellularLocation>
        <location evidence="1 12">Nucleus</location>
    </subcellularLocation>
</comment>
<comment type="similarity">
    <text evidence="2 11 12">Belongs to the RPAP2 family.</text>
</comment>
<evidence type="ECO:0000256" key="9">
    <source>
        <dbReference type="ARBA" id="ARBA00047761"/>
    </source>
</evidence>
<evidence type="ECO:0000256" key="7">
    <source>
        <dbReference type="ARBA" id="ARBA00022912"/>
    </source>
</evidence>
<feature type="compositionally biased region" description="Basic residues" evidence="13">
    <location>
        <begin position="205"/>
        <end position="216"/>
    </location>
</feature>
<evidence type="ECO:0000313" key="15">
    <source>
        <dbReference type="EMBL" id="KAK9139102.1"/>
    </source>
</evidence>
<dbReference type="GO" id="GO:0005634">
    <property type="term" value="C:nucleus"/>
    <property type="evidence" value="ECO:0007669"/>
    <property type="project" value="UniProtKB-SubCell"/>
</dbReference>
<dbReference type="GO" id="GO:0043175">
    <property type="term" value="F:RNA polymerase core enzyme binding"/>
    <property type="evidence" value="ECO:0007669"/>
    <property type="project" value="UniProtKB-UniRule"/>
</dbReference>
<evidence type="ECO:0000256" key="10">
    <source>
        <dbReference type="ARBA" id="ARBA00048336"/>
    </source>
</evidence>
<evidence type="ECO:0000256" key="3">
    <source>
        <dbReference type="ARBA" id="ARBA00022723"/>
    </source>
</evidence>
<dbReference type="PANTHER" id="PTHR14732:SF0">
    <property type="entry name" value="RNA POLYMERASE II SUBUNIT B1 CTD PHOSPHATASE RPAP2-RELATED"/>
    <property type="match status" value="1"/>
</dbReference>
<feature type="domain" description="RTR1-type" evidence="14">
    <location>
        <begin position="32"/>
        <end position="117"/>
    </location>
</feature>